<dbReference type="InterPro" id="IPR036397">
    <property type="entry name" value="RNaseH_sf"/>
</dbReference>
<sequence>MMLAIFLDIESSGLDSFHHRALEIAFKVIDVRTGEERLTYQSIVKQPLEVWEKRDLASIEINGFTWEKLLLGQEEAVVKSEIVQIFNDLKIQRGRAVYICQNPAFDRGFFSQIVDVYTQEKYHWPYHWLDFASMYWALQFKFYTQKHEHFPLEINLSKNTIAQHFGLPIESSPHNALNGVNHLILCYKTVVGFG</sequence>
<dbReference type="GO" id="GO:0003676">
    <property type="term" value="F:nucleic acid binding"/>
    <property type="evidence" value="ECO:0007669"/>
    <property type="project" value="InterPro"/>
</dbReference>
<dbReference type="PATRIC" id="fig|362787.3.peg.1143"/>
<proteinExistence type="predicted"/>
<dbReference type="InterPro" id="IPR012337">
    <property type="entry name" value="RNaseH-like_sf"/>
</dbReference>
<name>A0A0C1JXC0_9BACT</name>
<protein>
    <recommendedName>
        <fullName evidence="3">Exonuclease domain-containing protein</fullName>
    </recommendedName>
</protein>
<dbReference type="SUPFAM" id="SSF53098">
    <property type="entry name" value="Ribonuclease H-like"/>
    <property type="match status" value="1"/>
</dbReference>
<gene>
    <name evidence="1" type="ORF">DB44_CW00650</name>
</gene>
<evidence type="ECO:0000313" key="2">
    <source>
        <dbReference type="Proteomes" id="UP000031465"/>
    </source>
</evidence>
<organism evidence="1 2">
    <name type="scientific">Candidatus Protochlamydia amoebophila</name>
    <dbReference type="NCBI Taxonomy" id="362787"/>
    <lineage>
        <taxon>Bacteria</taxon>
        <taxon>Pseudomonadati</taxon>
        <taxon>Chlamydiota</taxon>
        <taxon>Chlamydiia</taxon>
        <taxon>Parachlamydiales</taxon>
        <taxon>Parachlamydiaceae</taxon>
        <taxon>Candidatus Protochlamydia</taxon>
    </lineage>
</organism>
<dbReference type="EMBL" id="JSAN01000069">
    <property type="protein sequence ID" value="KIC71892.1"/>
    <property type="molecule type" value="Genomic_DNA"/>
</dbReference>
<dbReference type="Gene3D" id="3.30.420.10">
    <property type="entry name" value="Ribonuclease H-like superfamily/Ribonuclease H"/>
    <property type="match status" value="1"/>
</dbReference>
<evidence type="ECO:0008006" key="3">
    <source>
        <dbReference type="Google" id="ProtNLM"/>
    </source>
</evidence>
<evidence type="ECO:0000313" key="1">
    <source>
        <dbReference type="EMBL" id="KIC71892.1"/>
    </source>
</evidence>
<reference evidence="1 2" key="1">
    <citation type="journal article" date="2014" name="Mol. Biol. Evol.">
        <title>Massive expansion of Ubiquitination-related gene families within the Chlamydiae.</title>
        <authorList>
            <person name="Domman D."/>
            <person name="Collingro A."/>
            <person name="Lagkouvardos I."/>
            <person name="Gehre L."/>
            <person name="Weinmaier T."/>
            <person name="Rattei T."/>
            <person name="Subtil A."/>
            <person name="Horn M."/>
        </authorList>
    </citation>
    <scope>NUCLEOTIDE SEQUENCE [LARGE SCALE GENOMIC DNA]</scope>
    <source>
        <strain evidence="1 2">EI2</strain>
    </source>
</reference>
<accession>A0A0C1JXC0</accession>
<dbReference type="Proteomes" id="UP000031465">
    <property type="component" value="Unassembled WGS sequence"/>
</dbReference>
<dbReference type="AlphaFoldDB" id="A0A0C1JXC0"/>
<comment type="caution">
    <text evidence="1">The sequence shown here is derived from an EMBL/GenBank/DDBJ whole genome shotgun (WGS) entry which is preliminary data.</text>
</comment>